<organism evidence="1 2">
    <name type="scientific">Amantichitinum ursilacus</name>
    <dbReference type="NCBI Taxonomy" id="857265"/>
    <lineage>
        <taxon>Bacteria</taxon>
        <taxon>Pseudomonadati</taxon>
        <taxon>Pseudomonadota</taxon>
        <taxon>Betaproteobacteria</taxon>
        <taxon>Neisseriales</taxon>
        <taxon>Chitinibacteraceae</taxon>
        <taxon>Amantichitinum</taxon>
    </lineage>
</organism>
<sequence>MTELIETTAFLHLCLKSRTALFFCLCPDSSQCGVSFEN</sequence>
<gene>
    <name evidence="1" type="ORF">WG78_18810</name>
</gene>
<evidence type="ECO:0000313" key="1">
    <source>
        <dbReference type="EMBL" id="KPC49936.1"/>
    </source>
</evidence>
<accession>A0A0N0GLJ0</accession>
<comment type="caution">
    <text evidence="1">The sequence shown here is derived from an EMBL/GenBank/DDBJ whole genome shotgun (WGS) entry which is preliminary data.</text>
</comment>
<keyword evidence="2" id="KW-1185">Reference proteome</keyword>
<evidence type="ECO:0000313" key="2">
    <source>
        <dbReference type="Proteomes" id="UP000037939"/>
    </source>
</evidence>
<dbReference type="Proteomes" id="UP000037939">
    <property type="component" value="Unassembled WGS sequence"/>
</dbReference>
<protein>
    <submittedName>
        <fullName evidence="1">Uncharacterized protein</fullName>
    </submittedName>
</protein>
<dbReference type="EMBL" id="LAQT01000033">
    <property type="protein sequence ID" value="KPC49936.1"/>
    <property type="molecule type" value="Genomic_DNA"/>
</dbReference>
<proteinExistence type="predicted"/>
<dbReference type="AlphaFoldDB" id="A0A0N0GLJ0"/>
<name>A0A0N0GLJ0_9NEIS</name>
<reference evidence="1 2" key="1">
    <citation type="submission" date="2015-07" db="EMBL/GenBank/DDBJ databases">
        <title>Draft genome sequence of the Amantichitinum ursilacus IGB-41, a new chitin-degrading bacterium.</title>
        <authorList>
            <person name="Kirstahler P."/>
            <person name="Guenther M."/>
            <person name="Grumaz C."/>
            <person name="Rupp S."/>
            <person name="Zibek S."/>
            <person name="Sohn K."/>
        </authorList>
    </citation>
    <scope>NUCLEOTIDE SEQUENCE [LARGE SCALE GENOMIC DNA]</scope>
    <source>
        <strain evidence="1 2">IGB-41</strain>
    </source>
</reference>